<dbReference type="SUPFAM" id="SSF141868">
    <property type="entry name" value="EAL domain-like"/>
    <property type="match status" value="1"/>
</dbReference>
<dbReference type="Proteomes" id="UP001317963">
    <property type="component" value="Chromosome"/>
</dbReference>
<dbReference type="InterPro" id="IPR001633">
    <property type="entry name" value="EAL_dom"/>
</dbReference>
<name>A0ABY6Q6R9_9GAMM</name>
<reference evidence="2 3" key="1">
    <citation type="submission" date="2019-02" db="EMBL/GenBank/DDBJ databases">
        <title>Halieaceae_genomes.</title>
        <authorList>
            <person name="Li S.-H."/>
        </authorList>
    </citation>
    <scope>NUCLEOTIDE SEQUENCE [LARGE SCALE GENOMIC DNA]</scope>
    <source>
        <strain evidence="2 3">JH123</strain>
    </source>
</reference>
<protein>
    <submittedName>
        <fullName evidence="2">DUF1631 family protein</fullName>
    </submittedName>
</protein>
<evidence type="ECO:0000313" key="3">
    <source>
        <dbReference type="Proteomes" id="UP001317963"/>
    </source>
</evidence>
<evidence type="ECO:0000259" key="1">
    <source>
        <dbReference type="PROSITE" id="PS50883"/>
    </source>
</evidence>
<accession>A0ABY6Q6R9</accession>
<keyword evidence="3" id="KW-1185">Reference proteome</keyword>
<gene>
    <name evidence="2" type="ORF">E0F26_08085</name>
</gene>
<dbReference type="EMBL" id="CP036501">
    <property type="protein sequence ID" value="UZP74700.1"/>
    <property type="molecule type" value="Genomic_DNA"/>
</dbReference>
<sequence length="1138" mass="127640">MNDVTGNNSVVLSLKKETLDRLKPCLSLVIEETADYLLTLSTSARLDPANQNQCYDAFLNLQAETKRVVADICGNVESAFGAIGKPQVADIDNAPTEQPPELELLDLEVFEETLAIEKIVNASTERFWVDLESLMFRLGALLDTPASNIRLPVSPHLLCSAYRQALRAIEFPRNFLIDADSAFARKLLPELAEIYQYMNRYLNEHGLLPNIEEELNQTGSRLLITLGKRPTELRQSAPEPSATHVDNLELVDQAEARDNRRLLHDTDWINALSVDIASSTVSAQPFNRETASVSPASPDQLLASGGKHSFVPLRIIPPSRDDAARNRLLQSTEQLLEQHPPPSLEMESECLRIARALAALRLEQTHSRFDYDALISLIGFQPQPLIAERLREAHKITARLIDYLLQRLSPSEKQAPAFAHLEICFLELALIDANFLIDGDHPGRVLVDRLTDLATLFPRADAKYLEGLVSVLIELTRKFDGTASTLAIASNTLSDLSLKLIKQQRQNRERLITRENARDKIDNARVMLIETLNAFFNHQPAKRGLIETITTVFVDRWVVALLKGIPLTTIRGDIETLYGVSSEANEPRAVDITPIELASKIDVPSELTKEAKRALTSLTQPSDEQILAPENWGLQIDLTPDQLDNLLENKPRLRRAAQSVQKLAVDTWFRHETPSGYRYLQIVWVNRHGTRFVLTDERGLKQRDLSIIQLALEFDRSLKRLTTVERLSLVEQTLFSKLSAIQDDVSQRFSRLNKDSVKELTHELERALRRVRRSGDNIVIAAFTLPEDQPSQPVEKALADTNSATGAVCRLSTSRVCLVGSFEPDTLRSIVHETYGIANEYEFFFKKLSEHDASNIDGLLHALNQSHHSRKSALTESNDASSTPFLLEQAVEEAENQIAPLANKLRLRTIIRVPVADASNIETAFRVESLQVSTGSEISEAAAQQRSLCIAANLIELHELCRLLRECEHQQRARPHLILRLNADTCLYAGAQDRILSLISEYAIGTSQLSFLVSDSLQLRESNTCQRLTRALRSIGCHIILDDYSPERVSDRSTELLNVSEIVIDTTFWERAAQSEPWRSLLPQLIADTHHILGQAVSVRDPSITENIEHTGIDFIERESDVLLSTSELLRSLSSEFS</sequence>
<dbReference type="InterPro" id="IPR035919">
    <property type="entry name" value="EAL_sf"/>
</dbReference>
<dbReference type="Pfam" id="PF07793">
    <property type="entry name" value="DUF1631"/>
    <property type="match status" value="1"/>
</dbReference>
<organism evidence="2 3">
    <name type="scientific">Candidatus Paraluminiphilus aquimaris</name>
    <dbReference type="NCBI Taxonomy" id="2518994"/>
    <lineage>
        <taxon>Bacteria</taxon>
        <taxon>Pseudomonadati</taxon>
        <taxon>Pseudomonadota</taxon>
        <taxon>Gammaproteobacteria</taxon>
        <taxon>Cellvibrionales</taxon>
        <taxon>Halieaceae</taxon>
        <taxon>Candidatus Paraluminiphilus</taxon>
    </lineage>
</organism>
<proteinExistence type="predicted"/>
<dbReference type="PROSITE" id="PS50883">
    <property type="entry name" value="EAL"/>
    <property type="match status" value="1"/>
</dbReference>
<feature type="domain" description="EAL" evidence="1">
    <location>
        <begin position="880"/>
        <end position="1138"/>
    </location>
</feature>
<evidence type="ECO:0000313" key="2">
    <source>
        <dbReference type="EMBL" id="UZP74700.1"/>
    </source>
</evidence>
<dbReference type="Gene3D" id="3.20.20.450">
    <property type="entry name" value="EAL domain"/>
    <property type="match status" value="1"/>
</dbReference>
<dbReference type="InterPro" id="IPR012434">
    <property type="entry name" value="DUF1631"/>
</dbReference>